<dbReference type="InterPro" id="IPR007344">
    <property type="entry name" value="GrpB/CoaE"/>
</dbReference>
<dbReference type="Gene3D" id="3.30.460.10">
    <property type="entry name" value="Beta Polymerase, domain 2"/>
    <property type="match status" value="1"/>
</dbReference>
<dbReference type="Pfam" id="PF04229">
    <property type="entry name" value="GrpB"/>
    <property type="match status" value="1"/>
</dbReference>
<comment type="caution">
    <text evidence="1">The sequence shown here is derived from an EMBL/GenBank/DDBJ whole genome shotgun (WGS) entry which is preliminary data.</text>
</comment>
<evidence type="ECO:0000313" key="1">
    <source>
        <dbReference type="EMBL" id="KAL2051660.1"/>
    </source>
</evidence>
<proteinExistence type="predicted"/>
<dbReference type="PANTHER" id="PTHR34822">
    <property type="entry name" value="GRPB DOMAIN PROTEIN (AFU_ORTHOLOGUE AFUA_1G01530)"/>
    <property type="match status" value="1"/>
</dbReference>
<protein>
    <submittedName>
        <fullName evidence="1">Uncharacterized protein</fullName>
    </submittedName>
</protein>
<keyword evidence="2" id="KW-1185">Reference proteome</keyword>
<dbReference type="InterPro" id="IPR043519">
    <property type="entry name" value="NT_sf"/>
</dbReference>
<gene>
    <name evidence="1" type="ORF">ABVK25_008074</name>
</gene>
<dbReference type="SUPFAM" id="SSF81301">
    <property type="entry name" value="Nucleotidyltransferase"/>
    <property type="match status" value="1"/>
</dbReference>
<reference evidence="1 2" key="1">
    <citation type="submission" date="2024-09" db="EMBL/GenBank/DDBJ databases">
        <title>Rethinking Asexuality: The Enigmatic Case of Functional Sexual Genes in Lepraria (Stereocaulaceae).</title>
        <authorList>
            <person name="Doellman M."/>
            <person name="Sun Y."/>
            <person name="Barcenas-Pena A."/>
            <person name="Lumbsch H.T."/>
            <person name="Grewe F."/>
        </authorList>
    </citation>
    <scope>NUCLEOTIDE SEQUENCE [LARGE SCALE GENOMIC DNA]</scope>
    <source>
        <strain evidence="1 2">Grewe 0041</strain>
    </source>
</reference>
<dbReference type="EMBL" id="JBHFEH010000033">
    <property type="protein sequence ID" value="KAL2051660.1"/>
    <property type="molecule type" value="Genomic_DNA"/>
</dbReference>
<name>A0ABR4B247_9LECA</name>
<sequence>MQIEIWNYDPDWPSCFSSIKAELSGDLTDAGIPFISIEHVGSTAVPSLPAKPIIDILIIIPTADFTDPHLQDFRNALGWGTRQGGYHYTGTGGVQGRWSFKLAGKEPQRNVYVVAEGSLPVRSCLALRDTLRVNKELRDEYGKLKIELAEREYDNVMQYSTLKNPMVRKILREAGWSEEETDKKEAGSVKDWPRELEILEPVIVEETWWEQIRSCLSAIDRMWFRFWTFGMSWWRCFRWRRVDSFPEQGRF</sequence>
<organism evidence="1 2">
    <name type="scientific">Lepraria finkii</name>
    <dbReference type="NCBI Taxonomy" id="1340010"/>
    <lineage>
        <taxon>Eukaryota</taxon>
        <taxon>Fungi</taxon>
        <taxon>Dikarya</taxon>
        <taxon>Ascomycota</taxon>
        <taxon>Pezizomycotina</taxon>
        <taxon>Lecanoromycetes</taxon>
        <taxon>OSLEUM clade</taxon>
        <taxon>Lecanoromycetidae</taxon>
        <taxon>Lecanorales</taxon>
        <taxon>Lecanorineae</taxon>
        <taxon>Stereocaulaceae</taxon>
        <taxon>Lepraria</taxon>
    </lineage>
</organism>
<dbReference type="Proteomes" id="UP001590951">
    <property type="component" value="Unassembled WGS sequence"/>
</dbReference>
<evidence type="ECO:0000313" key="2">
    <source>
        <dbReference type="Proteomes" id="UP001590951"/>
    </source>
</evidence>
<dbReference type="PANTHER" id="PTHR34822:SF1">
    <property type="entry name" value="GRPB FAMILY PROTEIN"/>
    <property type="match status" value="1"/>
</dbReference>
<accession>A0ABR4B247</accession>